<keyword evidence="6" id="KW-1133">Transmembrane helix</keyword>
<evidence type="ECO:0000256" key="3">
    <source>
        <dbReference type="ARBA" id="ARBA00022448"/>
    </source>
</evidence>
<dbReference type="Proteomes" id="UP000251923">
    <property type="component" value="Unassembled WGS sequence"/>
</dbReference>
<dbReference type="RefSeq" id="WP_070598144.1">
    <property type="nucleotide sequence ID" value="NZ_JASOKO010000002.1"/>
</dbReference>
<dbReference type="GO" id="GO:0055085">
    <property type="term" value="P:transmembrane transport"/>
    <property type="evidence" value="ECO:0007669"/>
    <property type="project" value="TreeGrafter"/>
</dbReference>
<comment type="similarity">
    <text evidence="2">Belongs to the autoinducer-2 exporter (AI-2E) (TC 2.A.86) family.</text>
</comment>
<proteinExistence type="inferred from homology"/>
<dbReference type="AlphaFoldDB" id="A0A2I1L5Y5"/>
<dbReference type="Pfam" id="PF01594">
    <property type="entry name" value="AI-2E_transport"/>
    <property type="match status" value="1"/>
</dbReference>
<sequence length="404" mass="44514">MHFNRKQWLLLGLGIIALCLIVLNWSSIVSWLGQVWSIAYPITLGAMVAYVVNILMSLYEKYLWPHTDKDWLAKSRRPIAIVLALLSILALIALTLGLIIPQLVAVVANFIEILPRLFQSLDGLLERYEDLYPEIVSYMGNLDLNWQNMVRRTISFAQGLTSSLIGSTIGAVTSVASWVVTIFIAIIITFYILMSKERLGQQFHRLTKAYLKEKHYNQVHYVLAMINDAFYNFIAGEVVEAAILGCMVGFGMWIFGFPYASMIGVLTGVTAIIPLLGAYISGGLGFLLILMHSPVQALLFVVFIVVVQQIEGNLIYPKVVGNSLGLPGMWVLIAVTVGGGLMGVAGMLIGVPVASAGYRLLKFDVNYREAKAQSADSQKVKAPSQLARQHDFSIQALADEEGLD</sequence>
<reference evidence="8 9" key="1">
    <citation type="submission" date="2018-04" db="EMBL/GenBank/DDBJ databases">
        <title>Aerococcus urinae genomes.</title>
        <authorList>
            <person name="Hilt E."/>
            <person name="Gilbert N.M."/>
            <person name="Thomas-White K."/>
            <person name="Putonti C."/>
            <person name="Lewis A.L."/>
            <person name="Visck K.L."/>
            <person name="Wolfe A.J."/>
        </authorList>
    </citation>
    <scope>NUCLEOTIDE SEQUENCE [LARGE SCALE GENOMIC DNA]</scope>
    <source>
        <strain evidence="8 9">UMB7480</strain>
    </source>
</reference>
<evidence type="ECO:0000256" key="4">
    <source>
        <dbReference type="ARBA" id="ARBA00022475"/>
    </source>
</evidence>
<dbReference type="EMBL" id="QMHM01000001">
    <property type="protein sequence ID" value="RAV81408.1"/>
    <property type="molecule type" value="Genomic_DNA"/>
</dbReference>
<name>A0A2I1L5Y5_9LACT</name>
<keyword evidence="4" id="KW-1003">Cell membrane</keyword>
<protein>
    <submittedName>
        <fullName evidence="8">AI-2E family transporter</fullName>
    </submittedName>
</protein>
<accession>A0A2I1L5Y5</accession>
<keyword evidence="7" id="KW-0472">Membrane</keyword>
<organism evidence="8 9">
    <name type="scientific">Aerococcus urinae</name>
    <dbReference type="NCBI Taxonomy" id="1376"/>
    <lineage>
        <taxon>Bacteria</taxon>
        <taxon>Bacillati</taxon>
        <taxon>Bacillota</taxon>
        <taxon>Bacilli</taxon>
        <taxon>Lactobacillales</taxon>
        <taxon>Aerococcaceae</taxon>
        <taxon>Aerococcus</taxon>
    </lineage>
</organism>
<evidence type="ECO:0000256" key="7">
    <source>
        <dbReference type="ARBA" id="ARBA00023136"/>
    </source>
</evidence>
<evidence type="ECO:0000313" key="8">
    <source>
        <dbReference type="EMBL" id="RAV81408.1"/>
    </source>
</evidence>
<dbReference type="PANTHER" id="PTHR21716">
    <property type="entry name" value="TRANSMEMBRANE PROTEIN"/>
    <property type="match status" value="1"/>
</dbReference>
<comment type="caution">
    <text evidence="8">The sequence shown here is derived from an EMBL/GenBank/DDBJ whole genome shotgun (WGS) entry which is preliminary data.</text>
</comment>
<dbReference type="GO" id="GO:0005886">
    <property type="term" value="C:plasma membrane"/>
    <property type="evidence" value="ECO:0007669"/>
    <property type="project" value="UniProtKB-SubCell"/>
</dbReference>
<dbReference type="PANTHER" id="PTHR21716:SF53">
    <property type="entry name" value="PERMEASE PERM-RELATED"/>
    <property type="match status" value="1"/>
</dbReference>
<gene>
    <name evidence="8" type="ORF">DBT54_00615</name>
</gene>
<evidence type="ECO:0000256" key="6">
    <source>
        <dbReference type="ARBA" id="ARBA00022989"/>
    </source>
</evidence>
<keyword evidence="3" id="KW-0813">Transport</keyword>
<evidence type="ECO:0000313" key="9">
    <source>
        <dbReference type="Proteomes" id="UP000251923"/>
    </source>
</evidence>
<comment type="subcellular location">
    <subcellularLocation>
        <location evidence="1">Cell membrane</location>
        <topology evidence="1">Multi-pass membrane protein</topology>
    </subcellularLocation>
</comment>
<keyword evidence="5" id="KW-0812">Transmembrane</keyword>
<evidence type="ECO:0000256" key="5">
    <source>
        <dbReference type="ARBA" id="ARBA00022692"/>
    </source>
</evidence>
<evidence type="ECO:0000256" key="2">
    <source>
        <dbReference type="ARBA" id="ARBA00009773"/>
    </source>
</evidence>
<evidence type="ECO:0000256" key="1">
    <source>
        <dbReference type="ARBA" id="ARBA00004651"/>
    </source>
</evidence>
<dbReference type="InterPro" id="IPR002549">
    <property type="entry name" value="AI-2E-like"/>
</dbReference>